<gene>
    <name evidence="2" type="ORF">EVAR_65479_1</name>
</gene>
<dbReference type="Proteomes" id="UP000299102">
    <property type="component" value="Unassembled WGS sequence"/>
</dbReference>
<organism evidence="2 3">
    <name type="scientific">Eumeta variegata</name>
    <name type="common">Bagworm moth</name>
    <name type="synonym">Eumeta japonica</name>
    <dbReference type="NCBI Taxonomy" id="151549"/>
    <lineage>
        <taxon>Eukaryota</taxon>
        <taxon>Metazoa</taxon>
        <taxon>Ecdysozoa</taxon>
        <taxon>Arthropoda</taxon>
        <taxon>Hexapoda</taxon>
        <taxon>Insecta</taxon>
        <taxon>Pterygota</taxon>
        <taxon>Neoptera</taxon>
        <taxon>Endopterygota</taxon>
        <taxon>Lepidoptera</taxon>
        <taxon>Glossata</taxon>
        <taxon>Ditrysia</taxon>
        <taxon>Tineoidea</taxon>
        <taxon>Psychidae</taxon>
        <taxon>Oiketicinae</taxon>
        <taxon>Eumeta</taxon>
    </lineage>
</organism>
<accession>A0A4C2A6X1</accession>
<comment type="caution">
    <text evidence="2">The sequence shown here is derived from an EMBL/GenBank/DDBJ whole genome shotgun (WGS) entry which is preliminary data.</text>
</comment>
<feature type="compositionally biased region" description="Polar residues" evidence="1">
    <location>
        <begin position="49"/>
        <end position="60"/>
    </location>
</feature>
<protein>
    <submittedName>
        <fullName evidence="2">Uncharacterized protein</fullName>
    </submittedName>
</protein>
<proteinExistence type="predicted"/>
<sequence length="82" mass="9189">MPKVCNIKPQVKAAGNDIGCEALRNGEGRCHHHNTRSSERSQRKDREPTGSQRKQQSENDNVGLGEWLPGTIPQEDRRAVID</sequence>
<feature type="region of interest" description="Disordered" evidence="1">
    <location>
        <begin position="24"/>
        <end position="82"/>
    </location>
</feature>
<reference evidence="2 3" key="1">
    <citation type="journal article" date="2019" name="Commun. Biol.">
        <title>The bagworm genome reveals a unique fibroin gene that provides high tensile strength.</title>
        <authorList>
            <person name="Kono N."/>
            <person name="Nakamura H."/>
            <person name="Ohtoshi R."/>
            <person name="Tomita M."/>
            <person name="Numata K."/>
            <person name="Arakawa K."/>
        </authorList>
    </citation>
    <scope>NUCLEOTIDE SEQUENCE [LARGE SCALE GENOMIC DNA]</scope>
</reference>
<evidence type="ECO:0000313" key="3">
    <source>
        <dbReference type="Proteomes" id="UP000299102"/>
    </source>
</evidence>
<dbReference type="EMBL" id="BGZK01002690">
    <property type="protein sequence ID" value="GBP95848.1"/>
    <property type="molecule type" value="Genomic_DNA"/>
</dbReference>
<keyword evidence="3" id="KW-1185">Reference proteome</keyword>
<dbReference type="AlphaFoldDB" id="A0A4C2A6X1"/>
<feature type="compositionally biased region" description="Basic and acidic residues" evidence="1">
    <location>
        <begin position="36"/>
        <end position="48"/>
    </location>
</feature>
<name>A0A4C2A6X1_EUMVA</name>
<evidence type="ECO:0000256" key="1">
    <source>
        <dbReference type="SAM" id="MobiDB-lite"/>
    </source>
</evidence>
<evidence type="ECO:0000313" key="2">
    <source>
        <dbReference type="EMBL" id="GBP95848.1"/>
    </source>
</evidence>